<proteinExistence type="predicted"/>
<protein>
    <submittedName>
        <fullName evidence="1">Uncharacterized protein</fullName>
    </submittedName>
</protein>
<reference evidence="1" key="1">
    <citation type="submission" date="2014-11" db="EMBL/GenBank/DDBJ databases">
        <authorList>
            <person name="Amaro Gonzalez C."/>
        </authorList>
    </citation>
    <scope>NUCLEOTIDE SEQUENCE</scope>
</reference>
<reference evidence="1" key="2">
    <citation type="journal article" date="2015" name="Fish Shellfish Immunol.">
        <title>Early steps in the European eel (Anguilla anguilla)-Vibrio vulnificus interaction in the gills: Role of the RtxA13 toxin.</title>
        <authorList>
            <person name="Callol A."/>
            <person name="Pajuelo D."/>
            <person name="Ebbesson L."/>
            <person name="Teles M."/>
            <person name="MacKenzie S."/>
            <person name="Amaro C."/>
        </authorList>
    </citation>
    <scope>NUCLEOTIDE SEQUENCE</scope>
</reference>
<dbReference type="EMBL" id="GBXM01022927">
    <property type="protein sequence ID" value="JAH85650.1"/>
    <property type="molecule type" value="Transcribed_RNA"/>
</dbReference>
<sequence>MFIIFCPDFYIIYTAPNKKKKQYSVNLLHTEQIKYKMTK</sequence>
<dbReference type="AlphaFoldDB" id="A0A0E9W7T7"/>
<evidence type="ECO:0000313" key="1">
    <source>
        <dbReference type="EMBL" id="JAH85650.1"/>
    </source>
</evidence>
<organism evidence="1">
    <name type="scientific">Anguilla anguilla</name>
    <name type="common">European freshwater eel</name>
    <name type="synonym">Muraena anguilla</name>
    <dbReference type="NCBI Taxonomy" id="7936"/>
    <lineage>
        <taxon>Eukaryota</taxon>
        <taxon>Metazoa</taxon>
        <taxon>Chordata</taxon>
        <taxon>Craniata</taxon>
        <taxon>Vertebrata</taxon>
        <taxon>Euteleostomi</taxon>
        <taxon>Actinopterygii</taxon>
        <taxon>Neopterygii</taxon>
        <taxon>Teleostei</taxon>
        <taxon>Anguilliformes</taxon>
        <taxon>Anguillidae</taxon>
        <taxon>Anguilla</taxon>
    </lineage>
</organism>
<name>A0A0E9W7T7_ANGAN</name>
<accession>A0A0E9W7T7</accession>